<name>A0ABT6XTJ8_9FLAO</name>
<dbReference type="Pfam" id="PF03960">
    <property type="entry name" value="ArsC"/>
    <property type="match status" value="1"/>
</dbReference>
<evidence type="ECO:0000256" key="3">
    <source>
        <dbReference type="PROSITE-ProRule" id="PRU01282"/>
    </source>
</evidence>
<comment type="similarity">
    <text evidence="1 3">Belongs to the ArsC family.</text>
</comment>
<dbReference type="SUPFAM" id="SSF52833">
    <property type="entry name" value="Thioredoxin-like"/>
    <property type="match status" value="1"/>
</dbReference>
<dbReference type="InterPro" id="IPR036249">
    <property type="entry name" value="Thioredoxin-like_sf"/>
</dbReference>
<gene>
    <name evidence="4" type="ORF">QHT84_13455</name>
</gene>
<evidence type="ECO:0000256" key="1">
    <source>
        <dbReference type="ARBA" id="ARBA00007198"/>
    </source>
</evidence>
<dbReference type="PANTHER" id="PTHR30041:SF4">
    <property type="entry name" value="ARSENATE REDUCTASE"/>
    <property type="match status" value="1"/>
</dbReference>
<dbReference type="InterPro" id="IPR006660">
    <property type="entry name" value="Arsenate_reductase-like"/>
</dbReference>
<dbReference type="Proteomes" id="UP001230035">
    <property type="component" value="Unassembled WGS sequence"/>
</dbReference>
<keyword evidence="2" id="KW-0560">Oxidoreductase</keyword>
<accession>A0ABT6XTJ8</accession>
<dbReference type="Gene3D" id="3.40.30.10">
    <property type="entry name" value="Glutaredoxin"/>
    <property type="match status" value="1"/>
</dbReference>
<sequence length="115" mass="13463">MLQILHNPRCGKSRTCLAFLDDNTIAYEIRNYIENPLTKEEIKILLQKLDMKPIELVRVNETVWVENYKGKKLTNTAIINAMVKFPILIQRPIIVQDNRAFIGREPETLEKILEK</sequence>
<dbReference type="PROSITE" id="PS51353">
    <property type="entry name" value="ARSC"/>
    <property type="match status" value="1"/>
</dbReference>
<evidence type="ECO:0000313" key="5">
    <source>
        <dbReference type="Proteomes" id="UP001230035"/>
    </source>
</evidence>
<dbReference type="CDD" id="cd03034">
    <property type="entry name" value="ArsC_ArsC"/>
    <property type="match status" value="1"/>
</dbReference>
<proteinExistence type="inferred from homology"/>
<dbReference type="EMBL" id="JASGBP010000011">
    <property type="protein sequence ID" value="MDI9258426.1"/>
    <property type="molecule type" value="Genomic_DNA"/>
</dbReference>
<keyword evidence="5" id="KW-1185">Reference proteome</keyword>
<organism evidence="4 5">
    <name type="scientific">Flavobacterium sedimenticola</name>
    <dbReference type="NCBI Taxonomy" id="3043286"/>
    <lineage>
        <taxon>Bacteria</taxon>
        <taxon>Pseudomonadati</taxon>
        <taxon>Bacteroidota</taxon>
        <taxon>Flavobacteriia</taxon>
        <taxon>Flavobacteriales</taxon>
        <taxon>Flavobacteriaceae</taxon>
        <taxon>Flavobacterium</taxon>
    </lineage>
</organism>
<evidence type="ECO:0000313" key="4">
    <source>
        <dbReference type="EMBL" id="MDI9258426.1"/>
    </source>
</evidence>
<evidence type="ECO:0000256" key="2">
    <source>
        <dbReference type="ARBA" id="ARBA00023002"/>
    </source>
</evidence>
<comment type="caution">
    <text evidence="4">The sequence shown here is derived from an EMBL/GenBank/DDBJ whole genome shotgun (WGS) entry which is preliminary data.</text>
</comment>
<dbReference type="RefSeq" id="WP_283240092.1">
    <property type="nucleotide sequence ID" value="NZ_JASGBP010000011.1"/>
</dbReference>
<dbReference type="InterPro" id="IPR006659">
    <property type="entry name" value="Arsenate_reductase"/>
</dbReference>
<dbReference type="PANTHER" id="PTHR30041">
    <property type="entry name" value="ARSENATE REDUCTASE"/>
    <property type="match status" value="1"/>
</dbReference>
<protein>
    <submittedName>
        <fullName evidence="4">Arsenate reductase family protein</fullName>
    </submittedName>
</protein>
<reference evidence="4 5" key="1">
    <citation type="submission" date="2023-05" db="EMBL/GenBank/DDBJ databases">
        <title>Flavobacterium sedimenti sp. nov., isolated from the sediment.</title>
        <authorList>
            <person name="Wu N."/>
        </authorList>
    </citation>
    <scope>NUCLEOTIDE SEQUENCE [LARGE SCALE GENOMIC DNA]</scope>
    <source>
        <strain evidence="4 5">YZ-48</strain>
    </source>
</reference>